<feature type="coiled-coil region" evidence="8">
    <location>
        <begin position="1000"/>
        <end position="1296"/>
    </location>
</feature>
<dbReference type="GO" id="GO:0009306">
    <property type="term" value="P:protein secretion"/>
    <property type="evidence" value="ECO:0007669"/>
    <property type="project" value="TreeGrafter"/>
</dbReference>
<feature type="compositionally biased region" description="Pro residues" evidence="9">
    <location>
        <begin position="1404"/>
        <end position="1413"/>
    </location>
</feature>
<feature type="compositionally biased region" description="Pro residues" evidence="9">
    <location>
        <begin position="1420"/>
        <end position="1445"/>
    </location>
</feature>
<dbReference type="SMART" id="SM00326">
    <property type="entry name" value="SH3"/>
    <property type="match status" value="1"/>
</dbReference>
<feature type="domain" description="SH3" evidence="11">
    <location>
        <begin position="48"/>
        <end position="110"/>
    </location>
</feature>
<evidence type="ECO:0000256" key="6">
    <source>
        <dbReference type="ARBA" id="ARBA00023180"/>
    </source>
</evidence>
<keyword evidence="13" id="KW-1185">Reference proteome</keyword>
<keyword evidence="6" id="KW-0325">Glycoprotein</keyword>
<comment type="subcellular location">
    <subcellularLocation>
        <location evidence="1">Endoplasmic reticulum membrane</location>
        <topology evidence="1">Single-pass membrane protein</topology>
    </subcellularLocation>
</comment>
<dbReference type="PANTHER" id="PTHR23158">
    <property type="entry name" value="MELANOMA INHIBITORY ACTIVITY-RELATED"/>
    <property type="match status" value="1"/>
</dbReference>
<feature type="compositionally biased region" description="Basic and acidic residues" evidence="9">
    <location>
        <begin position="157"/>
        <end position="166"/>
    </location>
</feature>
<feature type="compositionally biased region" description="Basic and acidic residues" evidence="9">
    <location>
        <begin position="135"/>
        <end position="145"/>
    </location>
</feature>
<sequence length="1493" mass="167410">MWNCSSRNMTENLFSVLFLVIAIIFSVISQCSSVLSDKRLCYDPKCSEPISLARTTIKYSPNEAGLLAFKINDKVTVYSKEAGRRKDLWGVEINGNHGYIPKSFVKEYKIFHRDLKYEVSIDSLFNNISSNEKLQSKKSDIENKSGIKVSNEQTDNLDLKSSKELPESGSDITSSYEIIDGTTVHLDHNGPFEPTFVKENVQATVVSNGQNGVEMLNSKLETKEQATSNEADFQDFVKSSENILDLPQISGIHSSPLNISILSDKVEYPTKDVDNKTLTNVEDNQFSDKIIDINNLQISTINGSKEESNIEKKKVTELNKEDVSSSKEVVNNAPDVRSMGVTEQTKSVDIQSLENATSETQPHIQSVESSNEIKTDIFSSASIELITFNDTKSGKENVGNSDQIETKDIQSPQNVTIIATSDIKLNEQHIEHSDKVEMKDDHSSVIIATNDTKSNEKNVDSFDEIETKDIQSAQNVTVIATSDTKLNEQHIEHSDKVEMKDGRSSVIIATNDTNSDERSADSSDHIKTKDIQSPQNVTVIATSDTKLNEQHIEHFDKVEMKDGHSSVIITTNDTKSDERSADSSDQIETKDIQSPQNVTIIAINDIKSDEQSAENSEVETDVHSSVNIAIIAINDTKSDEDNVGSSDQIEIKDIQSSQNVTITTTTDTTTNAKSNNAENSDKIDIESVSLLENIKTRIKNLELQTEEHLELQVEPDDSRKVKETESIENFSKHDIEEDVNNKVSVVTDTNNIEGKIIQFDSNIKQYEKIGAKSSSNIKNIISVEKITSSIQYILDTEDTMAYITKETSENIFYRTEPSLSNVCTIDNVECSLNDIDNDFPHHEQVSQSSENAPISGIEIENYWLTLMYLSVTAIAILIFSLGYYCIENMRGDRQLIARINKLEKDLLISEAECTMVNENLKSTKEKLSRMEDESFGSDEMVLSLRADLEASQNAKAELEDQVAMLEKDLESATEAGLELEKMLREVLSSNNEVNPLAQSVEDLQSRLNAQQAANESLTNALNLKTQENESVSAELTFIKRKYEEFEIEFTKLRENLKLEVNSKNNIERTLNDKVQQLEMQIKEISTEKASLQKELKGKEVEVKDLVDAINRLNSNNLDLDKLYDVSHIKVEATALLEERNELKIRLAETEGAHNLLEEHVKVIKEEIATLSEQCKIAEKEKKDAETRLEVLTNFFEEKEAQRQKEEAIWLQQQGEVVSTVERIQTMQNEIQNYKQQVEMLKREILDQEREYKNQISVLETKAHEQWVIARQVERRLEESKVEAGQLRNRLTLIEKNINDVDSEAKLHRLEANGETTTSPPLFIGAESSSSPIIFSGSSNVPPPPPPSYLHSLFPHYLPPPLPNTSGVPPYEVGQRPPPLGGRLSSPPPMSLHPPAPNRYDNTGSPPPMSPHLLPPFNHRSPPPPFSNDIHPPPPPPGSILPPPLGTPHVWGEETLPPPRNSGFHQARERVRNHKGSLHSSGESLDKSHHNSKV</sequence>
<dbReference type="Gene3D" id="2.30.30.40">
    <property type="entry name" value="SH3 Domains"/>
    <property type="match status" value="1"/>
</dbReference>
<dbReference type="InterPro" id="IPR036028">
    <property type="entry name" value="SH3-like_dom_sf"/>
</dbReference>
<organism evidence="12 13">
    <name type="scientific">Frieseomelitta varia</name>
    <dbReference type="NCBI Taxonomy" id="561572"/>
    <lineage>
        <taxon>Eukaryota</taxon>
        <taxon>Metazoa</taxon>
        <taxon>Ecdysozoa</taxon>
        <taxon>Arthropoda</taxon>
        <taxon>Hexapoda</taxon>
        <taxon>Insecta</taxon>
        <taxon>Pterygota</taxon>
        <taxon>Neoptera</taxon>
        <taxon>Endopterygota</taxon>
        <taxon>Hymenoptera</taxon>
        <taxon>Apocrita</taxon>
        <taxon>Aculeata</taxon>
        <taxon>Apoidea</taxon>
        <taxon>Anthophila</taxon>
        <taxon>Apidae</taxon>
        <taxon>Frieseomelitta</taxon>
    </lineage>
</organism>
<evidence type="ECO:0000256" key="9">
    <source>
        <dbReference type="SAM" id="MobiDB-lite"/>
    </source>
</evidence>
<evidence type="ECO:0000313" key="13">
    <source>
        <dbReference type="Proteomes" id="UP000655588"/>
    </source>
</evidence>
<proteinExistence type="predicted"/>
<keyword evidence="3 10" id="KW-0732">Signal</keyword>
<feature type="signal peptide" evidence="10">
    <location>
        <begin position="1"/>
        <end position="33"/>
    </location>
</feature>
<dbReference type="GO" id="GO:0070971">
    <property type="term" value="C:endoplasmic reticulum exit site"/>
    <property type="evidence" value="ECO:0007669"/>
    <property type="project" value="TreeGrafter"/>
</dbReference>
<keyword evidence="5 8" id="KW-0175">Coiled coil</keyword>
<dbReference type="GO" id="GO:0005789">
    <property type="term" value="C:endoplasmic reticulum membrane"/>
    <property type="evidence" value="ECO:0007669"/>
    <property type="project" value="UniProtKB-SubCell"/>
</dbReference>
<evidence type="ECO:0000256" key="1">
    <source>
        <dbReference type="ARBA" id="ARBA00004389"/>
    </source>
</evidence>
<reference evidence="12" key="1">
    <citation type="submission" date="2019-11" db="EMBL/GenBank/DDBJ databases">
        <title>The nuclear and mitochondrial genomes of Frieseomelitta varia - a highly eusocial stingless bee (Meliponini) with a permanently sterile worker caste.</title>
        <authorList>
            <person name="Freitas F.C.P."/>
            <person name="Lourenco A.P."/>
            <person name="Nunes F.M.F."/>
            <person name="Paschoal A.R."/>
            <person name="Abreu F.C.P."/>
            <person name="Barbin F.O."/>
            <person name="Bataglia L."/>
            <person name="Cardoso-Junior C.A.M."/>
            <person name="Cervoni M.S."/>
            <person name="Silva S.R."/>
            <person name="Dalarmi F."/>
            <person name="Del Lama M.A."/>
            <person name="Depintor T.S."/>
            <person name="Ferreira K.M."/>
            <person name="Goria P.S."/>
            <person name="Jaskot M.C."/>
            <person name="Lago D.C."/>
            <person name="Luna-Lucena D."/>
            <person name="Moda L.M."/>
            <person name="Nascimento L."/>
            <person name="Pedrino M."/>
            <person name="Rabico F.O."/>
            <person name="Sanches F.C."/>
            <person name="Santos D.E."/>
            <person name="Santos C.G."/>
            <person name="Vieira J."/>
            <person name="Lopes T.F."/>
            <person name="Barchuk A.R."/>
            <person name="Hartfelder K."/>
            <person name="Simoes Z.L.P."/>
            <person name="Bitondi M.M.G."/>
            <person name="Pinheiro D.G."/>
        </authorList>
    </citation>
    <scope>NUCLEOTIDE SEQUENCE</scope>
    <source>
        <strain evidence="12">USP_RPSP 00005682</strain>
        <tissue evidence="12">Whole individual</tissue>
    </source>
</reference>
<feature type="compositionally biased region" description="Pro residues" evidence="9">
    <location>
        <begin position="1375"/>
        <end position="1396"/>
    </location>
</feature>
<dbReference type="InterPro" id="IPR001452">
    <property type="entry name" value="SH3_domain"/>
</dbReference>
<accession>A0A833RCF5</accession>
<evidence type="ECO:0000256" key="3">
    <source>
        <dbReference type="ARBA" id="ARBA00022729"/>
    </source>
</evidence>
<evidence type="ECO:0000313" key="12">
    <source>
        <dbReference type="EMBL" id="KAF3426334.1"/>
    </source>
</evidence>
<dbReference type="Proteomes" id="UP000655588">
    <property type="component" value="Unassembled WGS sequence"/>
</dbReference>
<dbReference type="SUPFAM" id="SSF50044">
    <property type="entry name" value="SH3-domain"/>
    <property type="match status" value="1"/>
</dbReference>
<feature type="chain" id="PRO_5032558590" description="SH3 domain-containing protein" evidence="10">
    <location>
        <begin position="34"/>
        <end position="1493"/>
    </location>
</feature>
<feature type="coiled-coil region" evidence="8">
    <location>
        <begin position="913"/>
        <end position="975"/>
    </location>
</feature>
<protein>
    <recommendedName>
        <fullName evidence="11">SH3 domain-containing protein</fullName>
    </recommendedName>
</protein>
<keyword evidence="4" id="KW-0256">Endoplasmic reticulum</keyword>
<dbReference type="PANTHER" id="PTHR23158:SF33">
    <property type="entry name" value="TRANSPORT AND GOLGI ORGANIZATION PROTEIN 1"/>
    <property type="match status" value="1"/>
</dbReference>
<dbReference type="GO" id="GO:0006888">
    <property type="term" value="P:endoplasmic reticulum to Golgi vesicle-mediated transport"/>
    <property type="evidence" value="ECO:0007669"/>
    <property type="project" value="TreeGrafter"/>
</dbReference>
<evidence type="ECO:0000256" key="2">
    <source>
        <dbReference type="ARBA" id="ARBA00022443"/>
    </source>
</evidence>
<comment type="caution">
    <text evidence="12">The sequence shown here is derived from an EMBL/GenBank/DDBJ whole genome shotgun (WGS) entry which is preliminary data.</text>
</comment>
<feature type="region of interest" description="Disordered" evidence="9">
    <location>
        <begin position="1364"/>
        <end position="1493"/>
    </location>
</feature>
<dbReference type="Pfam" id="PF07653">
    <property type="entry name" value="SH3_2"/>
    <property type="match status" value="1"/>
</dbReference>
<gene>
    <name evidence="12" type="ORF">E2986_06857</name>
</gene>
<feature type="compositionally biased region" description="Basic and acidic residues" evidence="9">
    <location>
        <begin position="1483"/>
        <end position="1493"/>
    </location>
</feature>
<dbReference type="PROSITE" id="PS50002">
    <property type="entry name" value="SH3"/>
    <property type="match status" value="1"/>
</dbReference>
<evidence type="ECO:0000256" key="8">
    <source>
        <dbReference type="SAM" id="Coils"/>
    </source>
</evidence>
<feature type="region of interest" description="Disordered" evidence="9">
    <location>
        <begin position="135"/>
        <end position="171"/>
    </location>
</feature>
<dbReference type="InterPro" id="IPR051500">
    <property type="entry name" value="cTAGE_MIA/OTOR"/>
</dbReference>
<evidence type="ECO:0000256" key="4">
    <source>
        <dbReference type="ARBA" id="ARBA00022824"/>
    </source>
</evidence>
<keyword evidence="2 7" id="KW-0728">SH3 domain</keyword>
<evidence type="ECO:0000256" key="5">
    <source>
        <dbReference type="ARBA" id="ARBA00023054"/>
    </source>
</evidence>
<evidence type="ECO:0000256" key="10">
    <source>
        <dbReference type="SAM" id="SignalP"/>
    </source>
</evidence>
<evidence type="ECO:0000259" key="11">
    <source>
        <dbReference type="PROSITE" id="PS50002"/>
    </source>
</evidence>
<name>A0A833RCF5_9HYME</name>
<dbReference type="EMBL" id="WNWW01000326">
    <property type="protein sequence ID" value="KAF3426334.1"/>
    <property type="molecule type" value="Genomic_DNA"/>
</dbReference>
<dbReference type="GO" id="GO:0035459">
    <property type="term" value="P:vesicle cargo loading"/>
    <property type="evidence" value="ECO:0007669"/>
    <property type="project" value="TreeGrafter"/>
</dbReference>
<evidence type="ECO:0000256" key="7">
    <source>
        <dbReference type="PROSITE-ProRule" id="PRU00192"/>
    </source>
</evidence>